<name>A0A5B9MQZ3_9BACT</name>
<dbReference type="Gene3D" id="3.90.182.10">
    <property type="entry name" value="Toxin - Anthrax Protective Antigen,domain 1"/>
    <property type="match status" value="1"/>
</dbReference>
<evidence type="ECO:0000313" key="9">
    <source>
        <dbReference type="Proteomes" id="UP000321353"/>
    </source>
</evidence>
<organism evidence="8 9">
    <name type="scientific">Stieleria maiorica</name>
    <dbReference type="NCBI Taxonomy" id="2795974"/>
    <lineage>
        <taxon>Bacteria</taxon>
        <taxon>Pseudomonadati</taxon>
        <taxon>Planctomycetota</taxon>
        <taxon>Planctomycetia</taxon>
        <taxon>Pirellulales</taxon>
        <taxon>Pirellulaceae</taxon>
        <taxon>Stieleria</taxon>
    </lineage>
</organism>
<evidence type="ECO:0000256" key="1">
    <source>
        <dbReference type="ARBA" id="ARBA00022617"/>
    </source>
</evidence>
<dbReference type="GO" id="GO:0009055">
    <property type="term" value="F:electron transfer activity"/>
    <property type="evidence" value="ECO:0007669"/>
    <property type="project" value="InterPro"/>
</dbReference>
<accession>A0A5B9MQZ3</accession>
<dbReference type="InterPro" id="IPR009056">
    <property type="entry name" value="Cyt_c-like_dom"/>
</dbReference>
<dbReference type="Pfam" id="PF06439">
    <property type="entry name" value="3keto-disac_hyd"/>
    <property type="match status" value="1"/>
</dbReference>
<dbReference type="Proteomes" id="UP000321353">
    <property type="component" value="Chromosome"/>
</dbReference>
<evidence type="ECO:0000259" key="7">
    <source>
        <dbReference type="PROSITE" id="PS51820"/>
    </source>
</evidence>
<dbReference type="SUPFAM" id="SSF48695">
    <property type="entry name" value="Multiheme cytochromes"/>
    <property type="match status" value="1"/>
</dbReference>
<evidence type="ECO:0000313" key="8">
    <source>
        <dbReference type="EMBL" id="QEG02681.1"/>
    </source>
</evidence>
<keyword evidence="5" id="KW-0732">Signal</keyword>
<feature type="domain" description="Cytochrome c" evidence="6">
    <location>
        <begin position="335"/>
        <end position="423"/>
    </location>
</feature>
<dbReference type="GO" id="GO:0046872">
    <property type="term" value="F:metal ion binding"/>
    <property type="evidence" value="ECO:0007669"/>
    <property type="project" value="UniProtKB-KW"/>
</dbReference>
<feature type="chain" id="PRO_5023038769" evidence="5">
    <location>
        <begin position="20"/>
        <end position="1205"/>
    </location>
</feature>
<evidence type="ECO:0000256" key="2">
    <source>
        <dbReference type="ARBA" id="ARBA00022723"/>
    </source>
</evidence>
<dbReference type="EMBL" id="CP036264">
    <property type="protein sequence ID" value="QEG02681.1"/>
    <property type="molecule type" value="Genomic_DNA"/>
</dbReference>
<protein>
    <submittedName>
        <fullName evidence="8">Cytochrome c</fullName>
    </submittedName>
</protein>
<proteinExistence type="predicted"/>
<dbReference type="InterPro" id="IPR037524">
    <property type="entry name" value="PA14/GLEYA"/>
</dbReference>
<feature type="signal peptide" evidence="5">
    <location>
        <begin position="1"/>
        <end position="19"/>
    </location>
</feature>
<keyword evidence="9" id="KW-1185">Reference proteome</keyword>
<reference evidence="8 9" key="1">
    <citation type="submission" date="2019-02" db="EMBL/GenBank/DDBJ databases">
        <title>Planctomycetal bacteria perform biofilm scaping via a novel small molecule.</title>
        <authorList>
            <person name="Jeske O."/>
            <person name="Boedeker C."/>
            <person name="Wiegand S."/>
            <person name="Breitling P."/>
            <person name="Kallscheuer N."/>
            <person name="Jogler M."/>
            <person name="Rohde M."/>
            <person name="Petersen J."/>
            <person name="Medema M.H."/>
            <person name="Surup F."/>
            <person name="Jogler C."/>
        </authorList>
    </citation>
    <scope>NUCLEOTIDE SEQUENCE [LARGE SCALE GENOMIC DNA]</scope>
    <source>
        <strain evidence="8 9">Mal15</strain>
    </source>
</reference>
<dbReference type="PROSITE" id="PS51820">
    <property type="entry name" value="PA14"/>
    <property type="match status" value="1"/>
</dbReference>
<evidence type="ECO:0000256" key="3">
    <source>
        <dbReference type="ARBA" id="ARBA00023004"/>
    </source>
</evidence>
<feature type="domain" description="PA14" evidence="7">
    <location>
        <begin position="523"/>
        <end position="662"/>
    </location>
</feature>
<dbReference type="SUPFAM" id="SSF46626">
    <property type="entry name" value="Cytochrome c"/>
    <property type="match status" value="2"/>
</dbReference>
<dbReference type="GO" id="GO:0020037">
    <property type="term" value="F:heme binding"/>
    <property type="evidence" value="ECO:0007669"/>
    <property type="project" value="InterPro"/>
</dbReference>
<keyword evidence="1 4" id="KW-0349">Heme</keyword>
<evidence type="ECO:0000256" key="4">
    <source>
        <dbReference type="PROSITE-ProRule" id="PRU00433"/>
    </source>
</evidence>
<dbReference type="InterPro" id="IPR011658">
    <property type="entry name" value="PA14_dom"/>
</dbReference>
<dbReference type="SMART" id="SM00758">
    <property type="entry name" value="PA14"/>
    <property type="match status" value="1"/>
</dbReference>
<dbReference type="InterPro" id="IPR036280">
    <property type="entry name" value="Multihaem_cyt_sf"/>
</dbReference>
<dbReference type="GO" id="GO:0016787">
    <property type="term" value="F:hydrolase activity"/>
    <property type="evidence" value="ECO:0007669"/>
    <property type="project" value="InterPro"/>
</dbReference>
<dbReference type="InterPro" id="IPR010496">
    <property type="entry name" value="AL/BT2_dom"/>
</dbReference>
<feature type="domain" description="Cytochrome c" evidence="6">
    <location>
        <begin position="436"/>
        <end position="519"/>
    </location>
</feature>
<dbReference type="PROSITE" id="PS51007">
    <property type="entry name" value="CYTC"/>
    <property type="match status" value="2"/>
</dbReference>
<dbReference type="AlphaFoldDB" id="A0A5B9MQZ3"/>
<dbReference type="PANTHER" id="PTHR33546:SF1">
    <property type="entry name" value="LARGE, MULTIFUNCTIONAL SECRETED PROTEIN"/>
    <property type="match status" value="1"/>
</dbReference>
<dbReference type="SUPFAM" id="SSF56988">
    <property type="entry name" value="Anthrax protective antigen"/>
    <property type="match status" value="1"/>
</dbReference>
<keyword evidence="2 4" id="KW-0479">Metal-binding</keyword>
<dbReference type="KEGG" id="smam:Mal15_68020"/>
<dbReference type="PANTHER" id="PTHR33546">
    <property type="entry name" value="LARGE, MULTIFUNCTIONAL SECRETED PROTEIN-RELATED"/>
    <property type="match status" value="1"/>
</dbReference>
<keyword evidence="3 4" id="KW-0408">Iron</keyword>
<dbReference type="Gene3D" id="2.60.120.560">
    <property type="entry name" value="Exo-inulinase, domain 1"/>
    <property type="match status" value="1"/>
</dbReference>
<dbReference type="InterPro" id="IPR036909">
    <property type="entry name" value="Cyt_c-like_dom_sf"/>
</dbReference>
<evidence type="ECO:0000259" key="6">
    <source>
        <dbReference type="PROSITE" id="PS51007"/>
    </source>
</evidence>
<dbReference type="Gene3D" id="1.10.760.10">
    <property type="entry name" value="Cytochrome c-like domain"/>
    <property type="match status" value="4"/>
</dbReference>
<dbReference type="Pfam" id="PF07691">
    <property type="entry name" value="PA14"/>
    <property type="match status" value="1"/>
</dbReference>
<sequence precursor="true">MRLVSLLPATLLSATLCFATLRFASFSTTLICLLAACVSAAEPRDHSSDPDFAIQGEYDGEKHSMHVVARGDGEFEIIVYDVALKGIAAAGNPPRRLEGDEDTVLDLADSLEVDRVERASPTLGAAPPPDAIVLFDGSAETLANWKNGTLTDDGLLQQGTETKQTFRDYTLHLEFRTPWMPTASGQARGNSGVYHQGRYETQVLDSFGLSGASNETGGIYGVKAPDSNACLPPLQWQTYDVDFTAARYQGQTKLSDARMTVRLNGVTVQNDVAVPSTTTAAKYREGPDDGPIVLQDHGNPVRFRNIWLIPRDATREATRPIVPGFERFFAGRDDPNGLGGELLISSLGCVNCHAGAEGALPIKTGPVLTEVRQRVRPDALVDMIADPHKTKTGTTMPDPWMGLNAQQRRSAAASIASYLMLAGDSSELVDRPAKPTAVKRGQKLYHSVGCVACHQPFDGTETPTATTVPLGPVDVKYTVDSLAQLIAQPHRIRKGARMPSLVGSMGDAYAIASYLTAKVTERASDVKFRRLIYKGQWDKLPDFDALTPVSEDFVSGLELKHDGDPLHTAMVFQSQIRIAGAGKYEFSIASDDGSRLFIGDHQIDNDGIHPKVTKKATFELAAGLYPVRVEWFNNAGEVALEAHMNDPMLGRVQLREVITDDKEGSEPLLASEFRPDPNSVQRGGQLFQSAGCASCHEFGSSRPPVDQAPKLTDVRTDRGCLANSVSRPAVDFHLSPRQKRSIENAIGLRKEARSTAMTITDPDLVHLTLAGLNCYACHRRGSSGGPEAARDASFQTTTAEMGWESRLPPPLDDVGDKLKSSYLTDLFAHGANERPYMLTRMPGFGDGNLDLLHQSLVRLDRQETDGGTTMAELAKDAHVNDGRKLTGATGLSCIKCHSYNDVKGGGIGVIDLLAMPKRLRADWFHRYLQDPTKYRPGTRMPNSFPEGRSAFTGLFDGDPANQIAAMWSYLNEGESAKEPPGLRVGAILLAAAQRPRIYRNFFEGVSGRGIAVGFPGEVNLIWDAERMGLNSIWKHEFIDAARHWTGRGQGRTTPAGDSIHTLEPWTPLAPGDSIDMTWPSESGRDLGYQFGGYRLDEAGNPTFLYSIGDTTVSDSIRPLGPGGFERQLTITRPDDSDDFDKRGLIWRVLRAAKIEALGDGLYQAGPLKLSIADVPCEIISARGQSELRARVPAGTSVTLTQIIQW</sequence>
<evidence type="ECO:0000256" key="5">
    <source>
        <dbReference type="SAM" id="SignalP"/>
    </source>
</evidence>
<gene>
    <name evidence="8" type="ORF">Mal15_68020</name>
</gene>